<evidence type="ECO:0000259" key="1">
    <source>
        <dbReference type="PROSITE" id="PS50222"/>
    </source>
</evidence>
<accession>A0A9D1N1Y7</accession>
<dbReference type="GO" id="GO:0005509">
    <property type="term" value="F:calcium ion binding"/>
    <property type="evidence" value="ECO:0007669"/>
    <property type="project" value="InterPro"/>
</dbReference>
<dbReference type="InterPro" id="IPR002048">
    <property type="entry name" value="EF_hand_dom"/>
</dbReference>
<dbReference type="AlphaFoldDB" id="A0A9D1N1Y7"/>
<organism evidence="2 3">
    <name type="scientific">Candidatus Limenecus avicola</name>
    <dbReference type="NCBI Taxonomy" id="2840847"/>
    <lineage>
        <taxon>Bacteria</taxon>
        <taxon>Bacillati</taxon>
        <taxon>Bacillota</taxon>
        <taxon>Clostridia</taxon>
        <taxon>Eubacteriales</taxon>
        <taxon>Clostridiaceae</taxon>
        <taxon>Clostridiaceae incertae sedis</taxon>
        <taxon>Candidatus Limenecus</taxon>
    </lineage>
</organism>
<sequence>MVDGVNFNPFTMKAWSTEEIQQLDTDGDGKVSEAEVKSQWSWLSGNSQDSEGDVAIDDNAADGLFANAQKAGVTQSAETEDEFKSNMSIVADEFVEQYMTQHPEITDNERAAIQKLISTTSTSFITDYLAQSPEGPWDMQKVVSDFQTKMDEAIANNNAVMSTVNSTVSGYKNNVDTNFDSMTNLTRNAVANNNISNSEWNSIRNKSVQYLMGMMMGDSVNADFLKNIDPNYTKNENYKAAMQAINELKDTADPIQMQQYMTTAQNSLNKMLNEIGRDKVADSIETYAQAKEEAAVTEKVKGYADNWAESQITADMSDSEKAKLNTFATNCITKFAAKMAEEGRFATSMSDNEIQAEFSNFITQQKARLDQSQQALTRSASGLESDYQNMVSISDAAAANGNISAEEKSNLISSATNLIINQLLNDMENIPVMEGLNADYKNSTDFKTLQTLITNLKASADPDEIAQLKTQAQELVTKMLDAYTGDQLVKAVDSTKPIEVTGATRDNVIYNSALFSEYQANVSRSTSRGKQDDGRLDEIQNMAKADLNTLAESLKAQLKSELGTAYDEAEIQKYINDAINDTLATFTQNVSRRNGHGNYNTGADEQAFVFLRRSGTSKGRYVYNLQALTNTFLDNFNAASKTKNAAKNDPSQATYDKENVIADSLGNEYNRNVKVKNNDQTALYNTAKAKLQQVAAALKASLIAEGCNVSSTEIDSIVNDSMQETMTTFNFNTTKPEGLRFLSKDYFNYISNRNSFSTQELVDTFMNKVDVKLEEAKEKAKQ</sequence>
<reference evidence="2" key="2">
    <citation type="journal article" date="2021" name="PeerJ">
        <title>Extensive microbial diversity within the chicken gut microbiome revealed by metagenomics and culture.</title>
        <authorList>
            <person name="Gilroy R."/>
            <person name="Ravi A."/>
            <person name="Getino M."/>
            <person name="Pursley I."/>
            <person name="Horton D.L."/>
            <person name="Alikhan N.F."/>
            <person name="Baker D."/>
            <person name="Gharbi K."/>
            <person name="Hall N."/>
            <person name="Watson M."/>
            <person name="Adriaenssens E.M."/>
            <person name="Foster-Nyarko E."/>
            <person name="Jarju S."/>
            <person name="Secka A."/>
            <person name="Antonio M."/>
            <person name="Oren A."/>
            <person name="Chaudhuri R.R."/>
            <person name="La Ragione R."/>
            <person name="Hildebrand F."/>
            <person name="Pallen M.J."/>
        </authorList>
    </citation>
    <scope>NUCLEOTIDE SEQUENCE</scope>
    <source>
        <strain evidence="2">CHK154-7741</strain>
    </source>
</reference>
<proteinExistence type="predicted"/>
<dbReference type="PROSITE" id="PS00018">
    <property type="entry name" value="EF_HAND_1"/>
    <property type="match status" value="1"/>
</dbReference>
<comment type="caution">
    <text evidence="2">The sequence shown here is derived from an EMBL/GenBank/DDBJ whole genome shotgun (WGS) entry which is preliminary data.</text>
</comment>
<name>A0A9D1N1Y7_9CLOT</name>
<reference evidence="2" key="1">
    <citation type="submission" date="2020-10" db="EMBL/GenBank/DDBJ databases">
        <authorList>
            <person name="Gilroy R."/>
        </authorList>
    </citation>
    <scope>NUCLEOTIDE SEQUENCE</scope>
    <source>
        <strain evidence="2">CHK154-7741</strain>
    </source>
</reference>
<dbReference type="InterPro" id="IPR018247">
    <property type="entry name" value="EF_Hand_1_Ca_BS"/>
</dbReference>
<dbReference type="Proteomes" id="UP000886748">
    <property type="component" value="Unassembled WGS sequence"/>
</dbReference>
<dbReference type="EMBL" id="DVOD01000061">
    <property type="protein sequence ID" value="HIU93183.1"/>
    <property type="molecule type" value="Genomic_DNA"/>
</dbReference>
<evidence type="ECO:0000313" key="2">
    <source>
        <dbReference type="EMBL" id="HIU93183.1"/>
    </source>
</evidence>
<dbReference type="PROSITE" id="PS50222">
    <property type="entry name" value="EF_HAND_2"/>
    <property type="match status" value="1"/>
</dbReference>
<feature type="domain" description="EF-hand" evidence="1">
    <location>
        <begin position="11"/>
        <end position="46"/>
    </location>
</feature>
<evidence type="ECO:0000313" key="3">
    <source>
        <dbReference type="Proteomes" id="UP000886748"/>
    </source>
</evidence>
<protein>
    <recommendedName>
        <fullName evidence="1">EF-hand domain-containing protein</fullName>
    </recommendedName>
</protein>
<gene>
    <name evidence="2" type="ORF">IAD26_08645</name>
</gene>